<comment type="caution">
    <text evidence="1">The sequence shown here is derived from an EMBL/GenBank/DDBJ whole genome shotgun (WGS) entry which is preliminary data.</text>
</comment>
<feature type="non-terminal residue" evidence="1">
    <location>
        <position position="143"/>
    </location>
</feature>
<dbReference type="EMBL" id="JARGEQ010000012">
    <property type="protein sequence ID" value="MDF1585162.1"/>
    <property type="molecule type" value="Genomic_DNA"/>
</dbReference>
<dbReference type="Proteomes" id="UP001301140">
    <property type="component" value="Unassembled WGS sequence"/>
</dbReference>
<accession>A0AAP3XQN6</accession>
<dbReference type="RefSeq" id="WP_327787574.1">
    <property type="nucleotide sequence ID" value="NZ_JARGEQ010000012.1"/>
</dbReference>
<organism evidence="1 2">
    <name type="scientific">Marinimicrococcus flavescens</name>
    <dbReference type="NCBI Taxonomy" id="3031815"/>
    <lineage>
        <taxon>Bacteria</taxon>
        <taxon>Pseudomonadati</taxon>
        <taxon>Pseudomonadota</taxon>
        <taxon>Alphaproteobacteria</taxon>
        <taxon>Geminicoccales</taxon>
        <taxon>Geminicoccaceae</taxon>
        <taxon>Marinimicrococcus</taxon>
    </lineage>
</organism>
<proteinExistence type="predicted"/>
<reference evidence="1 2" key="1">
    <citation type="submission" date="2023-03" db="EMBL/GenBank/DDBJ databases">
        <title>YIM 152171 draft genome.</title>
        <authorList>
            <person name="Yang Z."/>
        </authorList>
    </citation>
    <scope>NUCLEOTIDE SEQUENCE [LARGE SCALE GENOMIC DNA]</scope>
    <source>
        <strain evidence="1 2">YIM 152171</strain>
    </source>
</reference>
<name>A0AAP3XQN6_9PROT</name>
<sequence length="143" mass="16335">MDVIKRPDAAELSVTGRFYVQVGFNELFELGQSAWAGAPYEPSDRMERTPDQNLTIIDRLGRIVKQTTVNKRKIRQANPEKQISRINEYLSNIAVEEGIKIRPLWLEPIPAVIYLHELKKKYPNAPSFYGEINPVIGEVDDPV</sequence>
<gene>
    <name evidence="1" type="ORF">PZ740_02035</name>
</gene>
<evidence type="ECO:0000313" key="1">
    <source>
        <dbReference type="EMBL" id="MDF1585162.1"/>
    </source>
</evidence>
<protein>
    <submittedName>
        <fullName evidence="1">Uncharacterized protein</fullName>
    </submittedName>
</protein>
<evidence type="ECO:0000313" key="2">
    <source>
        <dbReference type="Proteomes" id="UP001301140"/>
    </source>
</evidence>
<dbReference type="AlphaFoldDB" id="A0AAP3XQN6"/>
<keyword evidence="2" id="KW-1185">Reference proteome</keyword>